<dbReference type="Proteomes" id="UP001374535">
    <property type="component" value="Chromosome 10"/>
</dbReference>
<reference evidence="2 3" key="1">
    <citation type="journal article" date="2023" name="Life. Sci Alliance">
        <title>Evolutionary insights into 3D genome organization and epigenetic landscape of Vigna mungo.</title>
        <authorList>
            <person name="Junaid A."/>
            <person name="Singh B."/>
            <person name="Bhatia S."/>
        </authorList>
    </citation>
    <scope>NUCLEOTIDE SEQUENCE [LARGE SCALE GENOMIC DNA]</scope>
    <source>
        <strain evidence="2">Urdbean</strain>
    </source>
</reference>
<dbReference type="AlphaFoldDB" id="A0AAQ3MKJ7"/>
<proteinExistence type="predicted"/>
<dbReference type="EMBL" id="CP144691">
    <property type="protein sequence ID" value="WVY92569.1"/>
    <property type="molecule type" value="Genomic_DNA"/>
</dbReference>
<sequence length="121" mass="13798">MPIRLFASNCNCEPLRRQQPRRPHHSLYSSVPNRPQPRHHKPLLVLSRRPKPPLAISHPTGVPCQPFVASPFDLGLGFLFQCTDASFDSHRVANRHRRLLRALSPSLLRVREEKTLAARCA</sequence>
<keyword evidence="3" id="KW-1185">Reference proteome</keyword>
<organism evidence="2 3">
    <name type="scientific">Vigna mungo</name>
    <name type="common">Black gram</name>
    <name type="synonym">Phaseolus mungo</name>
    <dbReference type="NCBI Taxonomy" id="3915"/>
    <lineage>
        <taxon>Eukaryota</taxon>
        <taxon>Viridiplantae</taxon>
        <taxon>Streptophyta</taxon>
        <taxon>Embryophyta</taxon>
        <taxon>Tracheophyta</taxon>
        <taxon>Spermatophyta</taxon>
        <taxon>Magnoliopsida</taxon>
        <taxon>eudicotyledons</taxon>
        <taxon>Gunneridae</taxon>
        <taxon>Pentapetalae</taxon>
        <taxon>rosids</taxon>
        <taxon>fabids</taxon>
        <taxon>Fabales</taxon>
        <taxon>Fabaceae</taxon>
        <taxon>Papilionoideae</taxon>
        <taxon>50 kb inversion clade</taxon>
        <taxon>NPAAA clade</taxon>
        <taxon>indigoferoid/millettioid clade</taxon>
        <taxon>Phaseoleae</taxon>
        <taxon>Vigna</taxon>
    </lineage>
</organism>
<name>A0AAQ3MKJ7_VIGMU</name>
<protein>
    <submittedName>
        <fullName evidence="2">Uncharacterized protein</fullName>
    </submittedName>
</protein>
<evidence type="ECO:0000313" key="3">
    <source>
        <dbReference type="Proteomes" id="UP001374535"/>
    </source>
</evidence>
<evidence type="ECO:0000313" key="2">
    <source>
        <dbReference type="EMBL" id="WVY92569.1"/>
    </source>
</evidence>
<accession>A0AAQ3MKJ7</accession>
<evidence type="ECO:0000256" key="1">
    <source>
        <dbReference type="SAM" id="MobiDB-lite"/>
    </source>
</evidence>
<gene>
    <name evidence="2" type="ORF">V8G54_031657</name>
</gene>
<feature type="region of interest" description="Disordered" evidence="1">
    <location>
        <begin position="16"/>
        <end position="43"/>
    </location>
</feature>